<gene>
    <name evidence="1" type="ORF">SINU_12875</name>
</gene>
<dbReference type="AlphaFoldDB" id="A0A0U1QL47"/>
<dbReference type="Proteomes" id="UP000035553">
    <property type="component" value="Unassembled WGS sequence"/>
</dbReference>
<evidence type="ECO:0000313" key="1">
    <source>
        <dbReference type="EMBL" id="KLI01540.1"/>
    </source>
</evidence>
<evidence type="ECO:0000313" key="2">
    <source>
        <dbReference type="Proteomes" id="UP000035553"/>
    </source>
</evidence>
<dbReference type="EMBL" id="AFVQ02000190">
    <property type="protein sequence ID" value="KLI01540.1"/>
    <property type="molecule type" value="Genomic_DNA"/>
</dbReference>
<keyword evidence="2" id="KW-1185">Reference proteome</keyword>
<protein>
    <submittedName>
        <fullName evidence="1">Uncharacterized protein</fullName>
    </submittedName>
</protein>
<proteinExistence type="predicted"/>
<accession>A0A0U1QL47</accession>
<organism evidence="1 2">
    <name type="scientific">Sporolactobacillus inulinus CASD</name>
    <dbReference type="NCBI Taxonomy" id="1069536"/>
    <lineage>
        <taxon>Bacteria</taxon>
        <taxon>Bacillati</taxon>
        <taxon>Bacillota</taxon>
        <taxon>Bacilli</taxon>
        <taxon>Bacillales</taxon>
        <taxon>Sporolactobacillaceae</taxon>
        <taxon>Sporolactobacillus</taxon>
    </lineage>
</organism>
<comment type="caution">
    <text evidence="1">The sequence shown here is derived from an EMBL/GenBank/DDBJ whole genome shotgun (WGS) entry which is preliminary data.</text>
</comment>
<name>A0A0U1QL47_9BACL</name>
<sequence length="77" mass="8342">RTASLLRQARNLRGLAGTLFPQASRPSALILSQDTGLLVEDRAKSYTFLSCQKTWLCQVSGEGKVAARDGHGRPSVQ</sequence>
<feature type="non-terminal residue" evidence="1">
    <location>
        <position position="1"/>
    </location>
</feature>
<reference evidence="1 2" key="1">
    <citation type="journal article" date="2011" name="J. Bacteriol.">
        <title>Draft genome sequence of Sporolactobacillus inulinus strain CASD, an efficient D-lactic acid-producing bacterium with high-concentration lactate tolerance capability.</title>
        <authorList>
            <person name="Yu B."/>
            <person name="Su F."/>
            <person name="Wang L."/>
            <person name="Xu K."/>
            <person name="Zhao B."/>
            <person name="Xu P."/>
        </authorList>
    </citation>
    <scope>NUCLEOTIDE SEQUENCE [LARGE SCALE GENOMIC DNA]</scope>
    <source>
        <strain evidence="1 2">CASD</strain>
    </source>
</reference>